<feature type="transmembrane region" description="Helical" evidence="7">
    <location>
        <begin position="512"/>
        <end position="534"/>
    </location>
</feature>
<feature type="transmembrane region" description="Helical" evidence="7">
    <location>
        <begin position="575"/>
        <end position="593"/>
    </location>
</feature>
<name>A0A150TML3_SORCE</name>
<feature type="transmembrane region" description="Helical" evidence="7">
    <location>
        <begin position="150"/>
        <end position="171"/>
    </location>
</feature>
<feature type="region of interest" description="Disordered" evidence="6">
    <location>
        <begin position="1"/>
        <end position="26"/>
    </location>
</feature>
<feature type="transmembrane region" description="Helical" evidence="7">
    <location>
        <begin position="281"/>
        <end position="307"/>
    </location>
</feature>
<feature type="transmembrane region" description="Helical" evidence="7">
    <location>
        <begin position="401"/>
        <end position="421"/>
    </location>
</feature>
<keyword evidence="4 7" id="KW-1133">Transmembrane helix</keyword>
<reference evidence="8 9" key="1">
    <citation type="submission" date="2014-02" db="EMBL/GenBank/DDBJ databases">
        <title>The small core and large imbalanced accessory genome model reveals a collaborative survival strategy of Sorangium cellulosum strains in nature.</title>
        <authorList>
            <person name="Han K."/>
            <person name="Peng R."/>
            <person name="Blom J."/>
            <person name="Li Y.-Z."/>
        </authorList>
    </citation>
    <scope>NUCLEOTIDE SEQUENCE [LARGE SCALE GENOMIC DNA]</scope>
    <source>
        <strain evidence="8 9">So0007-03</strain>
    </source>
</reference>
<dbReference type="InterPro" id="IPR045035">
    <property type="entry name" value="YSL-like"/>
</dbReference>
<evidence type="ECO:0008006" key="10">
    <source>
        <dbReference type="Google" id="ProtNLM"/>
    </source>
</evidence>
<evidence type="ECO:0000256" key="2">
    <source>
        <dbReference type="ARBA" id="ARBA00022448"/>
    </source>
</evidence>
<evidence type="ECO:0000313" key="9">
    <source>
        <dbReference type="Proteomes" id="UP000075502"/>
    </source>
</evidence>
<keyword evidence="3 7" id="KW-0812">Transmembrane</keyword>
<gene>
    <name evidence="8" type="ORF">BE21_03470</name>
</gene>
<evidence type="ECO:0000313" key="8">
    <source>
        <dbReference type="EMBL" id="KYG05953.1"/>
    </source>
</evidence>
<evidence type="ECO:0000256" key="7">
    <source>
        <dbReference type="SAM" id="Phobius"/>
    </source>
</evidence>
<feature type="transmembrane region" description="Helical" evidence="7">
    <location>
        <begin position="614"/>
        <end position="641"/>
    </location>
</feature>
<evidence type="ECO:0000256" key="4">
    <source>
        <dbReference type="ARBA" id="ARBA00022989"/>
    </source>
</evidence>
<feature type="transmembrane region" description="Helical" evidence="7">
    <location>
        <begin position="76"/>
        <end position="96"/>
    </location>
</feature>
<feature type="transmembrane region" description="Helical" evidence="7">
    <location>
        <begin position="653"/>
        <end position="676"/>
    </location>
</feature>
<dbReference type="Proteomes" id="UP000075502">
    <property type="component" value="Unassembled WGS sequence"/>
</dbReference>
<organism evidence="8 9">
    <name type="scientific">Sorangium cellulosum</name>
    <name type="common">Polyangium cellulosum</name>
    <dbReference type="NCBI Taxonomy" id="56"/>
    <lineage>
        <taxon>Bacteria</taxon>
        <taxon>Pseudomonadati</taxon>
        <taxon>Myxococcota</taxon>
        <taxon>Polyangia</taxon>
        <taxon>Polyangiales</taxon>
        <taxon>Polyangiaceae</taxon>
        <taxon>Sorangium</taxon>
    </lineage>
</organism>
<keyword evidence="5 7" id="KW-0472">Membrane</keyword>
<evidence type="ECO:0000256" key="1">
    <source>
        <dbReference type="ARBA" id="ARBA00004141"/>
    </source>
</evidence>
<protein>
    <recommendedName>
        <fullName evidence="10">Peptide transporter</fullName>
    </recommendedName>
</protein>
<dbReference type="Pfam" id="PF03169">
    <property type="entry name" value="OPT"/>
    <property type="match status" value="1"/>
</dbReference>
<comment type="caution">
    <text evidence="8">The sequence shown here is derived from an EMBL/GenBank/DDBJ whole genome shotgun (WGS) entry which is preliminary data.</text>
</comment>
<comment type="subcellular location">
    <subcellularLocation>
        <location evidence="1">Membrane</location>
        <topology evidence="1">Multi-pass membrane protein</topology>
    </subcellularLocation>
</comment>
<feature type="transmembrane region" description="Helical" evidence="7">
    <location>
        <begin position="117"/>
        <end position="138"/>
    </location>
</feature>
<evidence type="ECO:0000256" key="3">
    <source>
        <dbReference type="ARBA" id="ARBA00022692"/>
    </source>
</evidence>
<evidence type="ECO:0000256" key="5">
    <source>
        <dbReference type="ARBA" id="ARBA00023136"/>
    </source>
</evidence>
<dbReference type="AlphaFoldDB" id="A0A150TML3"/>
<dbReference type="EMBL" id="JEME01001842">
    <property type="protein sequence ID" value="KYG05953.1"/>
    <property type="molecule type" value="Genomic_DNA"/>
</dbReference>
<dbReference type="PANTHER" id="PTHR31645">
    <property type="entry name" value="OLIGOPEPTIDE TRANSPORTER YGL114W-RELATED"/>
    <property type="match status" value="1"/>
</dbReference>
<keyword evidence="2" id="KW-0813">Transport</keyword>
<feature type="transmembrane region" description="Helical" evidence="7">
    <location>
        <begin position="337"/>
        <end position="356"/>
    </location>
</feature>
<proteinExistence type="predicted"/>
<sequence length="679" mass="70409">MPLFQKAPATPEEMDRHRPLDLSPEEVSELDEGAWYARAYRGDETPQLTVRAIVMGAALGFVLAFTNLYLGLKIGWHIGVAITACLLSFAIWGSFVRLGVARTPMTILENNCMQSTASAAGFSTGSTMVSAIPALLMLSATAERPGGEHLPWPVLAAWTFFLAVLGVVLAIPMKRNLINQERLRFPSGTAAAVTLQSLYSKGEAAAGKAKGLLFAALAGGVVPLFTSLNVAREADAAGKAARAALLPGALKAFDGLPGIAGAGRTYPLSDWNIKLDLGPALIAAGALVGLRVTASMIVGGLALALFLGPWGMESTWTNPAGATVPAVTRPQAAWREIGLWAGAPMLVTVGLLSLALQWRTIARAFTGLRGRGPASAPPRGEGGRPQEGLAERVARTEVPGAWFWCGGLFAGAGVIAIAWRFFEIPPYFGVLAVLLTFVLSLVACRATGESDITPTGAMGKIMQLVYGVLIPQNATANLMTAGITSGAAAASADLMTDLKSGYLLGANPRRQFIAQILGIVPGTVATVVGFHLLVPDASALTGGSGGEAPFPAPAAQQWRAVAQLFKLGVGNLHPMARACIAGGIVAAIVLVLADKALSGERHKAYRRYVPSATGVGLGLILPFYQPLSMFLGAAIAAIVGARKGRAEAYVVPVASGLIAGESLVGVVVAALNNFVLTMR</sequence>
<feature type="region of interest" description="Disordered" evidence="6">
    <location>
        <begin position="369"/>
        <end position="388"/>
    </location>
</feature>
<dbReference type="PANTHER" id="PTHR31645:SF0">
    <property type="entry name" value="OLIGOPEPTIDE TRANSPORTER YGL114W-RELATED"/>
    <property type="match status" value="1"/>
</dbReference>
<dbReference type="GO" id="GO:0016020">
    <property type="term" value="C:membrane"/>
    <property type="evidence" value="ECO:0007669"/>
    <property type="project" value="UniProtKB-SubCell"/>
</dbReference>
<evidence type="ECO:0000256" key="6">
    <source>
        <dbReference type="SAM" id="MobiDB-lite"/>
    </source>
</evidence>
<feature type="transmembrane region" description="Helical" evidence="7">
    <location>
        <begin position="48"/>
        <end position="70"/>
    </location>
</feature>
<accession>A0A150TML3</accession>
<dbReference type="GO" id="GO:0035673">
    <property type="term" value="F:oligopeptide transmembrane transporter activity"/>
    <property type="evidence" value="ECO:0007669"/>
    <property type="project" value="InterPro"/>
</dbReference>
<dbReference type="InterPro" id="IPR004813">
    <property type="entry name" value="OPT"/>
</dbReference>
<feature type="transmembrane region" description="Helical" evidence="7">
    <location>
        <begin position="427"/>
        <end position="444"/>
    </location>
</feature>